<evidence type="ECO:0000259" key="1">
    <source>
        <dbReference type="Pfam" id="PF01408"/>
    </source>
</evidence>
<dbReference type="Gene3D" id="3.40.50.720">
    <property type="entry name" value="NAD(P)-binding Rossmann-like Domain"/>
    <property type="match status" value="1"/>
</dbReference>
<dbReference type="GO" id="GO:0000166">
    <property type="term" value="F:nucleotide binding"/>
    <property type="evidence" value="ECO:0007669"/>
    <property type="project" value="InterPro"/>
</dbReference>
<dbReference type="EMBL" id="UINC01021263">
    <property type="protein sequence ID" value="SVA88444.1"/>
    <property type="molecule type" value="Genomic_DNA"/>
</dbReference>
<dbReference type="InterPro" id="IPR000683">
    <property type="entry name" value="Gfo/Idh/MocA-like_OxRdtase_N"/>
</dbReference>
<organism evidence="2">
    <name type="scientific">marine metagenome</name>
    <dbReference type="NCBI Taxonomy" id="408172"/>
    <lineage>
        <taxon>unclassified sequences</taxon>
        <taxon>metagenomes</taxon>
        <taxon>ecological metagenomes</taxon>
    </lineage>
</organism>
<dbReference type="Pfam" id="PF01408">
    <property type="entry name" value="GFO_IDH_MocA"/>
    <property type="match status" value="1"/>
</dbReference>
<dbReference type="SUPFAM" id="SSF51735">
    <property type="entry name" value="NAD(P)-binding Rossmann-fold domains"/>
    <property type="match status" value="1"/>
</dbReference>
<evidence type="ECO:0000313" key="2">
    <source>
        <dbReference type="EMBL" id="SVA88444.1"/>
    </source>
</evidence>
<protein>
    <recommendedName>
        <fullName evidence="1">Gfo/Idh/MocA-like oxidoreductase N-terminal domain-containing protein</fullName>
    </recommendedName>
</protein>
<sequence>MADLRKKFRVAVLSVVKHDYLPRAVAAHPRFELVVVTDDAGQPDWVHERNQRFADEFGISYLRDIAKAIAEYELDMAVVSSEAERHCDLAVRAADAGLHVIADK</sequence>
<feature type="non-terminal residue" evidence="2">
    <location>
        <position position="104"/>
    </location>
</feature>
<dbReference type="InterPro" id="IPR036291">
    <property type="entry name" value="NAD(P)-bd_dom_sf"/>
</dbReference>
<feature type="domain" description="Gfo/Idh/MocA-like oxidoreductase N-terminal" evidence="1">
    <location>
        <begin position="24"/>
        <end position="104"/>
    </location>
</feature>
<reference evidence="2" key="1">
    <citation type="submission" date="2018-05" db="EMBL/GenBank/DDBJ databases">
        <authorList>
            <person name="Lanie J.A."/>
            <person name="Ng W.-L."/>
            <person name="Kazmierczak K.M."/>
            <person name="Andrzejewski T.M."/>
            <person name="Davidsen T.M."/>
            <person name="Wayne K.J."/>
            <person name="Tettelin H."/>
            <person name="Glass J.I."/>
            <person name="Rusch D."/>
            <person name="Podicherti R."/>
            <person name="Tsui H.-C.T."/>
            <person name="Winkler M.E."/>
        </authorList>
    </citation>
    <scope>NUCLEOTIDE SEQUENCE</scope>
</reference>
<proteinExistence type="predicted"/>
<accession>A0A381ZH43</accession>
<name>A0A381ZH43_9ZZZZ</name>
<dbReference type="AlphaFoldDB" id="A0A381ZH43"/>
<gene>
    <name evidence="2" type="ORF">METZ01_LOCUS141298</name>
</gene>